<reference evidence="2 3" key="1">
    <citation type="journal article" date="2014" name="Genome Biol. Evol.">
        <title>Acetic acid bacteria genomes reveal functional traits for adaptation to life in insect guts.</title>
        <authorList>
            <person name="Chouaia B."/>
            <person name="Gaiarsa S."/>
            <person name="Crotti E."/>
            <person name="Comandatore F."/>
            <person name="Degli Esposti M."/>
            <person name="Ricci I."/>
            <person name="Alma A."/>
            <person name="Favia G."/>
            <person name="Bandi C."/>
            <person name="Daffonchio D."/>
        </authorList>
    </citation>
    <scope>NUCLEOTIDE SEQUENCE [LARGE SCALE GENOMIC DNA]</scope>
    <source>
        <strain evidence="2 3">SF2.1</strain>
    </source>
</reference>
<evidence type="ECO:0000256" key="1">
    <source>
        <dbReference type="SAM" id="MobiDB-lite"/>
    </source>
</evidence>
<reference evidence="2 3" key="2">
    <citation type="journal article" date="2014" name="PLoS ONE">
        <title>Evolution of mitochondria reconstructed from the energy metabolism of living bacteria.</title>
        <authorList>
            <person name="Degli Esposti M."/>
            <person name="Chouaia B."/>
            <person name="Comandatore F."/>
            <person name="Crotti E."/>
            <person name="Sassera D."/>
            <person name="Lievens P.M."/>
            <person name="Daffonchio D."/>
            <person name="Bandi C."/>
        </authorList>
    </citation>
    <scope>NUCLEOTIDE SEQUENCE [LARGE SCALE GENOMIC DNA]</scope>
    <source>
        <strain evidence="2 3">SF2.1</strain>
    </source>
</reference>
<evidence type="ECO:0000313" key="2">
    <source>
        <dbReference type="EMBL" id="CDG38098.1"/>
    </source>
</evidence>
<organism evidence="2 3">
    <name type="scientific">Asaia bogorensis</name>
    <dbReference type="NCBI Taxonomy" id="91915"/>
    <lineage>
        <taxon>Bacteria</taxon>
        <taxon>Pseudomonadati</taxon>
        <taxon>Pseudomonadota</taxon>
        <taxon>Alphaproteobacteria</taxon>
        <taxon>Acetobacterales</taxon>
        <taxon>Acetobacteraceae</taxon>
        <taxon>Asaia</taxon>
    </lineage>
</organism>
<feature type="compositionally biased region" description="Basic and acidic residues" evidence="1">
    <location>
        <begin position="32"/>
        <end position="42"/>
    </location>
</feature>
<evidence type="ECO:0000313" key="3">
    <source>
        <dbReference type="Proteomes" id="UP000027583"/>
    </source>
</evidence>
<accession>A0A060QBN0</accession>
<sequence length="66" mass="7176">MEANVETGQTLKGLTGHLALPSLALYRQLPKQTDKYEQDKESSQPYTRRPVSPVGTAICQMPASSG</sequence>
<dbReference type="AlphaFoldDB" id="A0A060QBN0"/>
<protein>
    <submittedName>
        <fullName evidence="2">Uncharacterized protein</fullName>
    </submittedName>
</protein>
<dbReference type="EMBL" id="CBLX010000002">
    <property type="protein sequence ID" value="CDG38098.1"/>
    <property type="molecule type" value="Genomic_DNA"/>
</dbReference>
<dbReference type="Proteomes" id="UP000027583">
    <property type="component" value="Unassembled WGS sequence"/>
</dbReference>
<comment type="caution">
    <text evidence="2">The sequence shown here is derived from an EMBL/GenBank/DDBJ whole genome shotgun (WGS) entry which is preliminary data.</text>
</comment>
<name>A0A060QBN0_9PROT</name>
<gene>
    <name evidence="2" type="ORF">ASAP_0053</name>
</gene>
<feature type="region of interest" description="Disordered" evidence="1">
    <location>
        <begin position="30"/>
        <end position="66"/>
    </location>
</feature>
<proteinExistence type="predicted"/>